<dbReference type="PROSITE" id="PS50111">
    <property type="entry name" value="CHEMOTAXIS_TRANSDUC_2"/>
    <property type="match status" value="1"/>
</dbReference>
<keyword evidence="1 2" id="KW-0807">Transducer</keyword>
<evidence type="ECO:0000259" key="3">
    <source>
        <dbReference type="PROSITE" id="PS50111"/>
    </source>
</evidence>
<evidence type="ECO:0000256" key="1">
    <source>
        <dbReference type="ARBA" id="ARBA00023224"/>
    </source>
</evidence>
<organism evidence="4 5">
    <name type="scientific">Saccharibacillus alkalitolerans</name>
    <dbReference type="NCBI Taxonomy" id="2705290"/>
    <lineage>
        <taxon>Bacteria</taxon>
        <taxon>Bacillati</taxon>
        <taxon>Bacillota</taxon>
        <taxon>Bacilli</taxon>
        <taxon>Bacillales</taxon>
        <taxon>Paenibacillaceae</taxon>
        <taxon>Saccharibacillus</taxon>
    </lineage>
</organism>
<accession>A0ABX0F006</accession>
<evidence type="ECO:0000256" key="2">
    <source>
        <dbReference type="PROSITE-ProRule" id="PRU00284"/>
    </source>
</evidence>
<reference evidence="4 5" key="1">
    <citation type="submission" date="2020-01" db="EMBL/GenBank/DDBJ databases">
        <title>Polyphasic characterisation and genomic insights into a novel alkali tolerant bacterium VR-M41.</title>
        <authorList>
            <person name="Vemuluri V.R."/>
        </authorList>
    </citation>
    <scope>NUCLEOTIDE SEQUENCE [LARGE SCALE GENOMIC DNA]</scope>
    <source>
        <strain evidence="4 5">VR-M41</strain>
    </source>
</reference>
<keyword evidence="5" id="KW-1185">Reference proteome</keyword>
<evidence type="ECO:0000313" key="5">
    <source>
        <dbReference type="Proteomes" id="UP000800303"/>
    </source>
</evidence>
<comment type="caution">
    <text evidence="4">The sequence shown here is derived from an EMBL/GenBank/DDBJ whole genome shotgun (WGS) entry which is preliminary data.</text>
</comment>
<feature type="domain" description="Methyl-accepting transducer" evidence="3">
    <location>
        <begin position="87"/>
        <end position="287"/>
    </location>
</feature>
<sequence length="287" mass="30918">MSTVQLKEQQGTEDIERLKEAFELILPLVQELFPIDVMFALTDQEKFRAHLPGKEIHLPVEPGAPIPPQGGIRRALDEGRTFSGRIGAEVYGAAFKSIAKPLGKMPDGRPAGVLTLGISLRSQEVLDGAAEHLVLSSEQIRKATDEIAGTATELAAEIAELQEIGHSVVAELRQTDEILSFIREVSENSTLLGINAAIEAAHAGEQGRGFGVVAQEIRKMAESSASSARQIESILSSIRKRITNLDDTLGRCSIQSSQQAAVTQEIAASMEQFSESAEEIKAIAKLL</sequence>
<dbReference type="InterPro" id="IPR004089">
    <property type="entry name" value="MCPsignal_dom"/>
</dbReference>
<dbReference type="PANTHER" id="PTHR32089">
    <property type="entry name" value="METHYL-ACCEPTING CHEMOTAXIS PROTEIN MCPB"/>
    <property type="match status" value="1"/>
</dbReference>
<dbReference type="EMBL" id="JAAFGS010000001">
    <property type="protein sequence ID" value="NGZ73802.1"/>
    <property type="molecule type" value="Genomic_DNA"/>
</dbReference>
<dbReference type="Pfam" id="PF00015">
    <property type="entry name" value="MCPsignal"/>
    <property type="match status" value="1"/>
</dbReference>
<gene>
    <name evidence="4" type="ORF">GYN08_00630</name>
</gene>
<dbReference type="SMART" id="SM00283">
    <property type="entry name" value="MA"/>
    <property type="match status" value="1"/>
</dbReference>
<dbReference type="Proteomes" id="UP000800303">
    <property type="component" value="Unassembled WGS sequence"/>
</dbReference>
<name>A0ABX0F006_9BACL</name>
<dbReference type="Gene3D" id="1.10.287.950">
    <property type="entry name" value="Methyl-accepting chemotaxis protein"/>
    <property type="match status" value="1"/>
</dbReference>
<dbReference type="PANTHER" id="PTHR32089:SF112">
    <property type="entry name" value="LYSOZYME-LIKE PROTEIN-RELATED"/>
    <property type="match status" value="1"/>
</dbReference>
<proteinExistence type="predicted"/>
<dbReference type="SUPFAM" id="SSF58104">
    <property type="entry name" value="Methyl-accepting chemotaxis protein (MCP) signaling domain"/>
    <property type="match status" value="1"/>
</dbReference>
<protein>
    <recommendedName>
        <fullName evidence="3">Methyl-accepting transducer domain-containing protein</fullName>
    </recommendedName>
</protein>
<dbReference type="RefSeq" id="WP_166271517.1">
    <property type="nucleotide sequence ID" value="NZ_JAAFGS010000001.1"/>
</dbReference>
<evidence type="ECO:0000313" key="4">
    <source>
        <dbReference type="EMBL" id="NGZ73802.1"/>
    </source>
</evidence>